<evidence type="ECO:0000256" key="1">
    <source>
        <dbReference type="ARBA" id="ARBA00023125"/>
    </source>
</evidence>
<feature type="region of interest" description="Disordered" evidence="3">
    <location>
        <begin position="528"/>
        <end position="552"/>
    </location>
</feature>
<proteinExistence type="predicted"/>
<keyword evidence="1 2" id="KW-0238">DNA-binding</keyword>
<dbReference type="GO" id="GO:0003700">
    <property type="term" value="F:DNA-binding transcription factor activity"/>
    <property type="evidence" value="ECO:0007669"/>
    <property type="project" value="InterPro"/>
</dbReference>
<protein>
    <submittedName>
        <fullName evidence="6">Forkhead box protein J2</fullName>
    </submittedName>
</protein>
<feature type="non-terminal residue" evidence="6">
    <location>
        <position position="1"/>
    </location>
</feature>
<dbReference type="InterPro" id="IPR036388">
    <property type="entry name" value="WH-like_DNA-bd_sf"/>
</dbReference>
<evidence type="ECO:0000313" key="5">
    <source>
        <dbReference type="EMBL" id="JAF99542.1"/>
    </source>
</evidence>
<dbReference type="Gene3D" id="1.10.10.10">
    <property type="entry name" value="Winged helix-like DNA-binding domain superfamily/Winged helix DNA-binding domain"/>
    <property type="match status" value="1"/>
</dbReference>
<feature type="compositionally biased region" description="Basic and acidic residues" evidence="3">
    <location>
        <begin position="539"/>
        <end position="549"/>
    </location>
</feature>
<dbReference type="GO" id="GO:0043565">
    <property type="term" value="F:sequence-specific DNA binding"/>
    <property type="evidence" value="ECO:0007669"/>
    <property type="project" value="InterPro"/>
</dbReference>
<keyword evidence="2" id="KW-0539">Nucleus</keyword>
<evidence type="ECO:0000256" key="3">
    <source>
        <dbReference type="SAM" id="MobiDB-lite"/>
    </source>
</evidence>
<feature type="DNA-binding region" description="Fork-head" evidence="2">
    <location>
        <begin position="361"/>
        <end position="456"/>
    </location>
</feature>
<dbReference type="GO" id="GO:0005634">
    <property type="term" value="C:nucleus"/>
    <property type="evidence" value="ECO:0007669"/>
    <property type="project" value="UniProtKB-SubCell"/>
</dbReference>
<dbReference type="EMBL" id="GBHO01044061">
    <property type="protein sequence ID" value="JAF99542.1"/>
    <property type="molecule type" value="Transcribed_RNA"/>
</dbReference>
<feature type="compositionally biased region" description="Acidic residues" evidence="3">
    <location>
        <begin position="448"/>
        <end position="466"/>
    </location>
</feature>
<reference evidence="6" key="2">
    <citation type="submission" date="2014-07" db="EMBL/GenBank/DDBJ databases">
        <authorList>
            <person name="Hull J."/>
        </authorList>
    </citation>
    <scope>NUCLEOTIDE SEQUENCE</scope>
</reference>
<reference evidence="6" key="1">
    <citation type="journal article" date="2014" name="PLoS ONE">
        <title>Transcriptome-Based Identification of ABC Transporters in the Western Tarnished Plant Bug Lygus hesperus.</title>
        <authorList>
            <person name="Hull J.J."/>
            <person name="Chaney K."/>
            <person name="Geib S.M."/>
            <person name="Fabrick J.A."/>
            <person name="Brent C.S."/>
            <person name="Walsh D."/>
            <person name="Lavine L.C."/>
        </authorList>
    </citation>
    <scope>NUCLEOTIDE SEQUENCE</scope>
</reference>
<evidence type="ECO:0000259" key="4">
    <source>
        <dbReference type="PROSITE" id="PS50039"/>
    </source>
</evidence>
<name>A0A0A9VWJ4_LYGHE</name>
<dbReference type="SUPFAM" id="SSF57667">
    <property type="entry name" value="beta-beta-alpha zinc fingers"/>
    <property type="match status" value="1"/>
</dbReference>
<organism evidence="6">
    <name type="scientific">Lygus hesperus</name>
    <name type="common">Western plant bug</name>
    <dbReference type="NCBI Taxonomy" id="30085"/>
    <lineage>
        <taxon>Eukaryota</taxon>
        <taxon>Metazoa</taxon>
        <taxon>Ecdysozoa</taxon>
        <taxon>Arthropoda</taxon>
        <taxon>Hexapoda</taxon>
        <taxon>Insecta</taxon>
        <taxon>Pterygota</taxon>
        <taxon>Neoptera</taxon>
        <taxon>Paraneoptera</taxon>
        <taxon>Hemiptera</taxon>
        <taxon>Heteroptera</taxon>
        <taxon>Panheteroptera</taxon>
        <taxon>Cimicomorpha</taxon>
        <taxon>Miridae</taxon>
        <taxon>Mirini</taxon>
        <taxon>Lygus</taxon>
    </lineage>
</organism>
<dbReference type="SMART" id="SM00355">
    <property type="entry name" value="ZnF_C2H2"/>
    <property type="match status" value="2"/>
</dbReference>
<dbReference type="PROSITE" id="PS50039">
    <property type="entry name" value="FORK_HEAD_3"/>
    <property type="match status" value="1"/>
</dbReference>
<feature type="domain" description="Fork-head" evidence="4">
    <location>
        <begin position="361"/>
        <end position="456"/>
    </location>
</feature>
<dbReference type="InterPro" id="IPR036390">
    <property type="entry name" value="WH_DNA-bd_sf"/>
</dbReference>
<accession>A0A0A9VWJ4</accession>
<comment type="subcellular location">
    <subcellularLocation>
        <location evidence="2">Nucleus</location>
    </subcellularLocation>
</comment>
<dbReference type="SUPFAM" id="SSF46785">
    <property type="entry name" value="Winged helix' DNA-binding domain"/>
    <property type="match status" value="1"/>
</dbReference>
<dbReference type="SMART" id="SM00339">
    <property type="entry name" value="FH"/>
    <property type="match status" value="1"/>
</dbReference>
<dbReference type="InterPro" id="IPR013087">
    <property type="entry name" value="Znf_C2H2_type"/>
</dbReference>
<dbReference type="InterPro" id="IPR018122">
    <property type="entry name" value="TF_fork_head_CS_1"/>
</dbReference>
<evidence type="ECO:0000313" key="6">
    <source>
        <dbReference type="EMBL" id="JAF99555.1"/>
    </source>
</evidence>
<dbReference type="AlphaFoldDB" id="A0A0A9VWJ4"/>
<feature type="region of interest" description="Disordered" evidence="3">
    <location>
        <begin position="448"/>
        <end position="478"/>
    </location>
</feature>
<dbReference type="InterPro" id="IPR036236">
    <property type="entry name" value="Znf_C2H2_sf"/>
</dbReference>
<gene>
    <name evidence="6" type="primary">Foxj2_1</name>
    <name evidence="5" type="synonym">Foxj2_0</name>
    <name evidence="5" type="ORF">CM83_68493</name>
    <name evidence="6" type="ORF">CM83_68496</name>
</gene>
<sequence>NLGSEPLRVIDLTKTARVRQNRPGEIDRFYRRLPSIIRRVPLNKVIVTPNEKENVSRQLLPKPVALEDRMILDRVGGISSKFDPLQSCTVRRYGSLPVDGEPPMANTDLQENMGISEMPKLLPNLTNQEIFRMIGVGGTLPEHLDLSNPPDIVPIETNRPSTEKAKRTVGIRTITARENARRECQQINNEHAYCRKDLGYNYNNHARDDRYNIYLEDDGILEGNKSFVVPDQANIGSEKQITNKFPMIVKPKPATVKVAKTRTPDAVPFSNKPNIPDSYDLSGIATLPPEPASKAVTNACIRSAYKGGVYPAPENSKAGRIQDEGSPYTPPPEIARLDVLVRKRFKMPTGNVSYFLKKDGRPPFSYQTIAAMAIESDPLMSATARDVFEFMMKHFPFYRKITSKWWKHNVRTMLSTSKIFRSDRIGSKTYYSFCKELRLPGDPAIYEMTEDPPTDVSDLSEEEEDHQQETSDQGEAPLEDDAFGQLFCPLVNLEESSEVDPLIPICSYSDDESDGFPVIVNAETYTGGDLPPHSLPEADDQHESDPEIKEEPDEGIFCEEPTLDMEATSYTATGERLYSCQFCPAIFDTLQDNLDHKVTHPEVMKPCPLCDFSSPDDVQLLWHVNAAHSG</sequence>
<evidence type="ECO:0000256" key="2">
    <source>
        <dbReference type="PROSITE-ProRule" id="PRU00089"/>
    </source>
</evidence>
<dbReference type="EMBL" id="GBHO01044048">
    <property type="protein sequence ID" value="JAF99555.1"/>
    <property type="molecule type" value="Transcribed_RNA"/>
</dbReference>
<dbReference type="PRINTS" id="PR00053">
    <property type="entry name" value="FORKHEAD"/>
</dbReference>
<dbReference type="PROSITE" id="PS00657">
    <property type="entry name" value="FORK_HEAD_1"/>
    <property type="match status" value="1"/>
</dbReference>
<dbReference type="Pfam" id="PF00250">
    <property type="entry name" value="Forkhead"/>
    <property type="match status" value="1"/>
</dbReference>
<dbReference type="InterPro" id="IPR001766">
    <property type="entry name" value="Fork_head_dom"/>
</dbReference>
<dbReference type="PROSITE" id="PS00028">
    <property type="entry name" value="ZINC_FINGER_C2H2_1"/>
    <property type="match status" value="1"/>
</dbReference>